<dbReference type="GO" id="GO:0004497">
    <property type="term" value="F:monooxygenase activity"/>
    <property type="evidence" value="ECO:0007669"/>
    <property type="project" value="UniProtKB-KW"/>
</dbReference>
<dbReference type="InterPro" id="IPR050364">
    <property type="entry name" value="Cytochrome_P450_fung"/>
</dbReference>
<comment type="cofactor">
    <cofactor evidence="1 9">
        <name>heme</name>
        <dbReference type="ChEBI" id="CHEBI:30413"/>
    </cofactor>
</comment>
<keyword evidence="8 10" id="KW-0503">Monooxygenase</keyword>
<dbReference type="OrthoDB" id="1055148at2759"/>
<dbReference type="PROSITE" id="PS00086">
    <property type="entry name" value="CYTOCHROME_P450"/>
    <property type="match status" value="1"/>
</dbReference>
<dbReference type="InterPro" id="IPR036396">
    <property type="entry name" value="Cyt_P450_sf"/>
</dbReference>
<name>A0A9P6CB95_9AGAR</name>
<dbReference type="Gene3D" id="1.10.630.10">
    <property type="entry name" value="Cytochrome P450"/>
    <property type="match status" value="1"/>
</dbReference>
<dbReference type="EMBL" id="MU150321">
    <property type="protein sequence ID" value="KAF9459217.1"/>
    <property type="molecule type" value="Genomic_DNA"/>
</dbReference>
<dbReference type="InterPro" id="IPR001128">
    <property type="entry name" value="Cyt_P450"/>
</dbReference>
<keyword evidence="7 9" id="KW-0408">Iron</keyword>
<dbReference type="InterPro" id="IPR002401">
    <property type="entry name" value="Cyt_P450_E_grp-I"/>
</dbReference>
<evidence type="ECO:0000256" key="8">
    <source>
        <dbReference type="ARBA" id="ARBA00023033"/>
    </source>
</evidence>
<evidence type="ECO:0000313" key="12">
    <source>
        <dbReference type="EMBL" id="KAF9459217.1"/>
    </source>
</evidence>
<comment type="pathway">
    <text evidence="2">Secondary metabolite biosynthesis.</text>
</comment>
<evidence type="ECO:0000256" key="6">
    <source>
        <dbReference type="ARBA" id="ARBA00023002"/>
    </source>
</evidence>
<feature type="binding site" description="axial binding residue" evidence="9">
    <location>
        <position position="449"/>
    </location>
    <ligand>
        <name>heme</name>
        <dbReference type="ChEBI" id="CHEBI:30413"/>
    </ligand>
    <ligandPart>
        <name>Fe</name>
        <dbReference type="ChEBI" id="CHEBI:18248"/>
    </ligandPart>
</feature>
<evidence type="ECO:0000256" key="3">
    <source>
        <dbReference type="ARBA" id="ARBA00010617"/>
    </source>
</evidence>
<reference evidence="12" key="1">
    <citation type="submission" date="2020-11" db="EMBL/GenBank/DDBJ databases">
        <authorList>
            <consortium name="DOE Joint Genome Institute"/>
            <person name="Ahrendt S."/>
            <person name="Riley R."/>
            <person name="Andreopoulos W."/>
            <person name="Labutti K."/>
            <person name="Pangilinan J."/>
            <person name="Ruiz-Duenas F.J."/>
            <person name="Barrasa J.M."/>
            <person name="Sanchez-Garcia M."/>
            <person name="Camarero S."/>
            <person name="Miyauchi S."/>
            <person name="Serrano A."/>
            <person name="Linde D."/>
            <person name="Babiker R."/>
            <person name="Drula E."/>
            <person name="Ayuso-Fernandez I."/>
            <person name="Pacheco R."/>
            <person name="Padilla G."/>
            <person name="Ferreira P."/>
            <person name="Barriuso J."/>
            <person name="Kellner H."/>
            <person name="Castanera R."/>
            <person name="Alfaro M."/>
            <person name="Ramirez L."/>
            <person name="Pisabarro A.G."/>
            <person name="Kuo A."/>
            <person name="Tritt A."/>
            <person name="Lipzen A."/>
            <person name="He G."/>
            <person name="Yan M."/>
            <person name="Ng V."/>
            <person name="Cullen D."/>
            <person name="Martin F."/>
            <person name="Rosso M.-N."/>
            <person name="Henrissat B."/>
            <person name="Hibbett D."/>
            <person name="Martinez A.T."/>
            <person name="Grigoriev I.V."/>
        </authorList>
    </citation>
    <scope>NUCLEOTIDE SEQUENCE</scope>
    <source>
        <strain evidence="12">CBS 247.69</strain>
    </source>
</reference>
<dbReference type="Proteomes" id="UP000807353">
    <property type="component" value="Unassembled WGS sequence"/>
</dbReference>
<keyword evidence="11" id="KW-0472">Membrane</keyword>
<keyword evidence="11" id="KW-1133">Transmembrane helix</keyword>
<dbReference type="PRINTS" id="PR00463">
    <property type="entry name" value="EP450I"/>
</dbReference>
<dbReference type="GO" id="GO:0005506">
    <property type="term" value="F:iron ion binding"/>
    <property type="evidence" value="ECO:0007669"/>
    <property type="project" value="InterPro"/>
</dbReference>
<keyword evidence="13" id="KW-1185">Reference proteome</keyword>
<protein>
    <submittedName>
        <fullName evidence="12">Cytochrome P450</fullName>
    </submittedName>
</protein>
<comment type="caution">
    <text evidence="12">The sequence shown here is derived from an EMBL/GenBank/DDBJ whole genome shotgun (WGS) entry which is preliminary data.</text>
</comment>
<evidence type="ECO:0000256" key="1">
    <source>
        <dbReference type="ARBA" id="ARBA00001971"/>
    </source>
</evidence>
<keyword evidence="6 10" id="KW-0560">Oxidoreductase</keyword>
<evidence type="ECO:0000313" key="13">
    <source>
        <dbReference type="Proteomes" id="UP000807353"/>
    </source>
</evidence>
<proteinExistence type="inferred from homology"/>
<organism evidence="12 13">
    <name type="scientific">Collybia nuda</name>
    <dbReference type="NCBI Taxonomy" id="64659"/>
    <lineage>
        <taxon>Eukaryota</taxon>
        <taxon>Fungi</taxon>
        <taxon>Dikarya</taxon>
        <taxon>Basidiomycota</taxon>
        <taxon>Agaricomycotina</taxon>
        <taxon>Agaricomycetes</taxon>
        <taxon>Agaricomycetidae</taxon>
        <taxon>Agaricales</taxon>
        <taxon>Tricholomatineae</taxon>
        <taxon>Clitocybaceae</taxon>
        <taxon>Collybia</taxon>
    </lineage>
</organism>
<dbReference type="GO" id="GO:0016705">
    <property type="term" value="F:oxidoreductase activity, acting on paired donors, with incorporation or reduction of molecular oxygen"/>
    <property type="evidence" value="ECO:0007669"/>
    <property type="project" value="InterPro"/>
</dbReference>
<dbReference type="GO" id="GO:0020037">
    <property type="term" value="F:heme binding"/>
    <property type="evidence" value="ECO:0007669"/>
    <property type="project" value="InterPro"/>
</dbReference>
<sequence>MSYWHFIVSTPGPQIVVSVFIAATLSVLVLWGRKPRTPPGPRGWPFIGNALDIPTKHPWKVYSQWSEDFHSDILSLQLPGASLIILNSAKAVQDLLVKRSAMYSDRPRSTMLSDLMGMSWVFGLMQYGNQWKQHRKAFRRDFETDRTTEVRSHELLSVRRLLRRLLNSSVNYARDLQLTTGDAILSVTYGISPKSEDDYFIRLAESLVSALVEVSRAPYLVDMFPIFKIIPEWFPGSGFKQQAKEWRRLGVDVRAVPFDHVKSEIAKGTAVSSIASHFLASLDDDNPPVEGDTSEDLMRNILAEAYLGGAGATVGTLCSFVLAMALYPDVQKTAQAAVDQVLKRQRFPDFSDYGHIPYLDALVNEVLRWNPGAPLGLFHAVNKDDYYNGYLIPKGSMIVPNVWAILHDEAVYGANPEEFSPERFLTPDNERDKRVPDTDAAFGFGRRMCPGRVMGREMLWITAASILATFDISDAVDQEGKPLDPALIEYTNSMSSRPPYFDCSFKLRSFVSESMVYNGVTDES</sequence>
<dbReference type="CDD" id="cd11065">
    <property type="entry name" value="CYP64-like"/>
    <property type="match status" value="1"/>
</dbReference>
<dbReference type="AlphaFoldDB" id="A0A9P6CB95"/>
<dbReference type="PANTHER" id="PTHR46300">
    <property type="entry name" value="P450, PUTATIVE (EUROFUNG)-RELATED-RELATED"/>
    <property type="match status" value="1"/>
</dbReference>
<feature type="transmembrane region" description="Helical" evidence="11">
    <location>
        <begin position="305"/>
        <end position="327"/>
    </location>
</feature>
<feature type="transmembrane region" description="Helical" evidence="11">
    <location>
        <begin position="12"/>
        <end position="32"/>
    </location>
</feature>
<comment type="similarity">
    <text evidence="3 10">Belongs to the cytochrome P450 family.</text>
</comment>
<dbReference type="SUPFAM" id="SSF48264">
    <property type="entry name" value="Cytochrome P450"/>
    <property type="match status" value="1"/>
</dbReference>
<gene>
    <name evidence="12" type="ORF">BDZ94DRAFT_1268862</name>
</gene>
<dbReference type="InterPro" id="IPR017972">
    <property type="entry name" value="Cyt_P450_CS"/>
</dbReference>
<accession>A0A9P6CB95</accession>
<evidence type="ECO:0000256" key="9">
    <source>
        <dbReference type="PIRSR" id="PIRSR602401-1"/>
    </source>
</evidence>
<evidence type="ECO:0000256" key="2">
    <source>
        <dbReference type="ARBA" id="ARBA00005179"/>
    </source>
</evidence>
<keyword evidence="11" id="KW-0812">Transmembrane</keyword>
<dbReference type="PANTHER" id="PTHR46300:SF7">
    <property type="entry name" value="P450, PUTATIVE (EUROFUNG)-RELATED"/>
    <property type="match status" value="1"/>
</dbReference>
<dbReference type="Pfam" id="PF00067">
    <property type="entry name" value="p450"/>
    <property type="match status" value="1"/>
</dbReference>
<evidence type="ECO:0000256" key="7">
    <source>
        <dbReference type="ARBA" id="ARBA00023004"/>
    </source>
</evidence>
<evidence type="ECO:0000256" key="4">
    <source>
        <dbReference type="ARBA" id="ARBA00022617"/>
    </source>
</evidence>
<keyword evidence="5 9" id="KW-0479">Metal-binding</keyword>
<evidence type="ECO:0000256" key="5">
    <source>
        <dbReference type="ARBA" id="ARBA00022723"/>
    </source>
</evidence>
<evidence type="ECO:0000256" key="11">
    <source>
        <dbReference type="SAM" id="Phobius"/>
    </source>
</evidence>
<evidence type="ECO:0000256" key="10">
    <source>
        <dbReference type="RuleBase" id="RU000461"/>
    </source>
</evidence>
<keyword evidence="4 9" id="KW-0349">Heme</keyword>